<dbReference type="STRING" id="1178515.SY83_16765"/>
<dbReference type="OrthoDB" id="2638183at2"/>
<evidence type="ECO:0000313" key="2">
    <source>
        <dbReference type="Proteomes" id="UP000076927"/>
    </source>
</evidence>
<dbReference type="KEGG" id="pswu:SY83_16765"/>
<protein>
    <submittedName>
        <fullName evidence="1">Uncharacterized protein</fullName>
    </submittedName>
</protein>
<dbReference type="PATRIC" id="fig|1178515.4.peg.3370"/>
<dbReference type="AlphaFoldDB" id="A0A172TKV0"/>
<organism evidence="1 2">
    <name type="scientific">Paenibacillus swuensis</name>
    <dbReference type="NCBI Taxonomy" id="1178515"/>
    <lineage>
        <taxon>Bacteria</taxon>
        <taxon>Bacillati</taxon>
        <taxon>Bacillota</taxon>
        <taxon>Bacilli</taxon>
        <taxon>Bacillales</taxon>
        <taxon>Paenibacillaceae</taxon>
        <taxon>Paenibacillus</taxon>
    </lineage>
</organism>
<name>A0A172TKV0_9BACL</name>
<proteinExistence type="predicted"/>
<keyword evidence="2" id="KW-1185">Reference proteome</keyword>
<gene>
    <name evidence="1" type="ORF">SY83_16765</name>
</gene>
<reference evidence="1 2" key="1">
    <citation type="submission" date="2015-01" db="EMBL/GenBank/DDBJ databases">
        <title>Paenibacillus swuensis/DY6/whole genome sequencing.</title>
        <authorList>
            <person name="Kim M.K."/>
            <person name="Srinivasan S."/>
            <person name="Lee J.-J."/>
        </authorList>
    </citation>
    <scope>NUCLEOTIDE SEQUENCE [LARGE SCALE GENOMIC DNA]</scope>
    <source>
        <strain evidence="1 2">DY6</strain>
    </source>
</reference>
<evidence type="ECO:0000313" key="1">
    <source>
        <dbReference type="EMBL" id="ANE47661.1"/>
    </source>
</evidence>
<accession>A0A172TKV0</accession>
<sequence>MAMNRKLLTDADFQEGLDRQRTIRVFQNDHIVSNGGWIVRFTDDLVVIQTDVSDLTYFERDACEFYELRQR</sequence>
<dbReference type="Proteomes" id="UP000076927">
    <property type="component" value="Chromosome"/>
</dbReference>
<dbReference type="EMBL" id="CP011388">
    <property type="protein sequence ID" value="ANE47661.1"/>
    <property type="molecule type" value="Genomic_DNA"/>
</dbReference>